<comment type="caution">
    <text evidence="1">The sequence shown here is derived from an EMBL/GenBank/DDBJ whole genome shotgun (WGS) entry which is preliminary data.</text>
</comment>
<protein>
    <recommendedName>
        <fullName evidence="3">Type IX secretion system membrane protein PorP/SprF</fullName>
    </recommendedName>
</protein>
<evidence type="ECO:0000313" key="1">
    <source>
        <dbReference type="EMBL" id="PKR80554.1"/>
    </source>
</evidence>
<name>A0A2I0R1U9_9FLAO</name>
<dbReference type="AlphaFoldDB" id="A0A2I0R1U9"/>
<evidence type="ECO:0008006" key="3">
    <source>
        <dbReference type="Google" id="ProtNLM"/>
    </source>
</evidence>
<dbReference type="OrthoDB" id="648347at2"/>
<keyword evidence="2" id="KW-1185">Reference proteome</keyword>
<organism evidence="1 2">
    <name type="scientific">Brumimicrobium salinarum</name>
    <dbReference type="NCBI Taxonomy" id="2058658"/>
    <lineage>
        <taxon>Bacteria</taxon>
        <taxon>Pseudomonadati</taxon>
        <taxon>Bacteroidota</taxon>
        <taxon>Flavobacteriia</taxon>
        <taxon>Flavobacteriales</taxon>
        <taxon>Crocinitomicaceae</taxon>
        <taxon>Brumimicrobium</taxon>
    </lineage>
</organism>
<accession>A0A2I0R1U9</accession>
<dbReference type="Pfam" id="PF11751">
    <property type="entry name" value="PorP_SprF"/>
    <property type="match status" value="1"/>
</dbReference>
<reference evidence="1 2" key="1">
    <citation type="submission" date="2017-12" db="EMBL/GenBank/DDBJ databases">
        <title>The draft genome sequence of Brumimicrobium saltpan LHR20.</title>
        <authorList>
            <person name="Do Z.-J."/>
            <person name="Luo H.-R."/>
        </authorList>
    </citation>
    <scope>NUCLEOTIDE SEQUENCE [LARGE SCALE GENOMIC DNA]</scope>
    <source>
        <strain evidence="1 2">LHR20</strain>
    </source>
</reference>
<dbReference type="RefSeq" id="WP_101334724.1">
    <property type="nucleotide sequence ID" value="NZ_PJNI01000009.1"/>
</dbReference>
<gene>
    <name evidence="1" type="ORF">CW751_09270</name>
</gene>
<dbReference type="NCBIfam" id="TIGR03519">
    <property type="entry name" value="T9SS_PorP_fam"/>
    <property type="match status" value="1"/>
</dbReference>
<dbReference type="InterPro" id="IPR019861">
    <property type="entry name" value="PorP/SprF_Bacteroidetes"/>
</dbReference>
<dbReference type="EMBL" id="PJNI01000009">
    <property type="protein sequence ID" value="PKR80554.1"/>
    <property type="molecule type" value="Genomic_DNA"/>
</dbReference>
<sequence>MKKLLLISILISVSVLYTYGQQDKVLTHFIFDKMSINPGATGVGMNHQVCGTMIYRNQWDKFNGAPNSVLVNAEANLSQYFPSAAGISFYHDAIGYSRQNNLTLNYAYHLNLADGVLGIGAALGMVSYGMNPTWITPDGNPNDNSLPESKSQATFDANFGVYYMSNGGWYAGLSSTHLPAMGLSDLNFNTARHYYAMGGYRMDEAFDVSPLSLEANVLVRSDFKVLSSDINVRAIWDDMFYGGVTFRTTDAIGIMAGLNWNSFTFGYSYDITVNRISNISAGSHELLVKYCHPLPPIPITKARNPRYL</sequence>
<proteinExistence type="predicted"/>
<evidence type="ECO:0000313" key="2">
    <source>
        <dbReference type="Proteomes" id="UP000236654"/>
    </source>
</evidence>
<dbReference type="Proteomes" id="UP000236654">
    <property type="component" value="Unassembled WGS sequence"/>
</dbReference>